<feature type="region of interest" description="Disordered" evidence="1">
    <location>
        <begin position="26"/>
        <end position="52"/>
    </location>
</feature>
<accession>A0AA35Y822</accession>
<feature type="region of interest" description="Disordered" evidence="1">
    <location>
        <begin position="279"/>
        <end position="301"/>
    </location>
</feature>
<evidence type="ECO:0000313" key="3">
    <source>
        <dbReference type="Proteomes" id="UP001177003"/>
    </source>
</evidence>
<feature type="compositionally biased region" description="Polar residues" evidence="1">
    <location>
        <begin position="230"/>
        <end position="251"/>
    </location>
</feature>
<dbReference type="Proteomes" id="UP001177003">
    <property type="component" value="Chromosome 0"/>
</dbReference>
<gene>
    <name evidence="2" type="ORF">LSALG_LOCUS2065</name>
</gene>
<organism evidence="2 3">
    <name type="scientific">Lactuca saligna</name>
    <name type="common">Willowleaf lettuce</name>
    <dbReference type="NCBI Taxonomy" id="75948"/>
    <lineage>
        <taxon>Eukaryota</taxon>
        <taxon>Viridiplantae</taxon>
        <taxon>Streptophyta</taxon>
        <taxon>Embryophyta</taxon>
        <taxon>Tracheophyta</taxon>
        <taxon>Spermatophyta</taxon>
        <taxon>Magnoliopsida</taxon>
        <taxon>eudicotyledons</taxon>
        <taxon>Gunneridae</taxon>
        <taxon>Pentapetalae</taxon>
        <taxon>asterids</taxon>
        <taxon>campanulids</taxon>
        <taxon>Asterales</taxon>
        <taxon>Asteraceae</taxon>
        <taxon>Cichorioideae</taxon>
        <taxon>Cichorieae</taxon>
        <taxon>Lactucinae</taxon>
        <taxon>Lactuca</taxon>
    </lineage>
</organism>
<name>A0AA35Y822_LACSI</name>
<dbReference type="AlphaFoldDB" id="A0AA35Y822"/>
<evidence type="ECO:0000256" key="1">
    <source>
        <dbReference type="SAM" id="MobiDB-lite"/>
    </source>
</evidence>
<feature type="region of interest" description="Disordered" evidence="1">
    <location>
        <begin position="230"/>
        <end position="258"/>
    </location>
</feature>
<protein>
    <submittedName>
        <fullName evidence="2">Uncharacterized protein</fullName>
    </submittedName>
</protein>
<reference evidence="2" key="1">
    <citation type="submission" date="2023-04" db="EMBL/GenBank/DDBJ databases">
        <authorList>
            <person name="Vijverberg K."/>
            <person name="Xiong W."/>
            <person name="Schranz E."/>
        </authorList>
    </citation>
    <scope>NUCLEOTIDE SEQUENCE</scope>
</reference>
<evidence type="ECO:0000313" key="2">
    <source>
        <dbReference type="EMBL" id="CAI9261273.1"/>
    </source>
</evidence>
<feature type="compositionally biased region" description="Basic and acidic residues" evidence="1">
    <location>
        <begin position="285"/>
        <end position="301"/>
    </location>
</feature>
<sequence length="425" mass="47273">MKQKRGGKFVFEGKFPLIKFGIFEENDRSESEDQSIPTESEDIVHSTSEPEFEEIHDSPAATVVEEHDYHMEDETISTHEDDDDDIYGDVEFLKETDFRGFSDDISTNIELALNDEEFGPLPGFLNICLNKVNEVASSATKAREEGNGLKIILSTYKPMEDASSQGDVMSEIPPSVSTISISAPIVPDSTQSHTSQSSMETSQLIASLEVPIVGNKHQVFSTVTATTTYSPVQTDEGPSTMFETGGSSSIPEYSPTRPSLDEASIRLAKHLAQQIPTYSRGKGISFREEHTGDDKSSSSDLREEIGVLRQELIEKTIQMDQLTSYIEELRAKDEEKTKQIKVLQTNLGSVTASYFNLKNVLYHAFGEKVKALFQQPHRIDDPPTAPTQSVFEDFQFDPPAPRTTSIVKRFEKEPGGSRAQITIKQ</sequence>
<dbReference type="EMBL" id="OX465086">
    <property type="protein sequence ID" value="CAI9261273.1"/>
    <property type="molecule type" value="Genomic_DNA"/>
</dbReference>
<keyword evidence="3" id="KW-1185">Reference proteome</keyword>
<proteinExistence type="predicted"/>